<protein>
    <submittedName>
        <fullName evidence="1">Uncharacterized protein</fullName>
    </submittedName>
</protein>
<name>I3C593_9FLAO</name>
<accession>I3C593</accession>
<dbReference type="AlphaFoldDB" id="I3C593"/>
<reference evidence="1 2" key="1">
    <citation type="submission" date="2012-02" db="EMBL/GenBank/DDBJ databases">
        <title>Improved High-Quality Draft genome of Joostella marina DSM 19592.</title>
        <authorList>
            <consortium name="US DOE Joint Genome Institute (JGI-PGF)"/>
            <person name="Lucas S."/>
            <person name="Copeland A."/>
            <person name="Lapidus A."/>
            <person name="Bruce D."/>
            <person name="Goodwin L."/>
            <person name="Pitluck S."/>
            <person name="Peters L."/>
            <person name="Chertkov O."/>
            <person name="Ovchinnikova G."/>
            <person name="Kyrpides N."/>
            <person name="Mavromatis K."/>
            <person name="Detter J.C."/>
            <person name="Han C."/>
            <person name="Land M."/>
            <person name="Hauser L."/>
            <person name="Markowitz V."/>
            <person name="Cheng J.-F."/>
            <person name="Hugenholtz P."/>
            <person name="Woyke T."/>
            <person name="Wu D."/>
            <person name="Tindall B."/>
            <person name="Brambilla E."/>
            <person name="Klenk H.-P."/>
            <person name="Eisen J.A."/>
        </authorList>
    </citation>
    <scope>NUCLEOTIDE SEQUENCE [LARGE SCALE GENOMIC DNA]</scope>
    <source>
        <strain evidence="1 2">DSM 19592</strain>
    </source>
</reference>
<proteinExistence type="predicted"/>
<dbReference type="HOGENOM" id="CLU_1336027_0_0_10"/>
<sequence length="205" mass="24236">MPKNKNLETVFFHELGHFVANKLINELYNIFEIEEVLLIQKYTNEVDYEGQTKRKIPLGKADTPLKNMPERLCSLIYGCYFQTIYQDTNINMCFNQSSDFKGCQDYLDFAECLRMFKIESKTKRDLLAYLTVEYYGNLKEGDSLSKSLFEIDPRNYLVEIQGGYKFDIIKLENNIQSHIKQHRPTFAQCISRIKSILNWEQIKEH</sequence>
<gene>
    <name evidence="1" type="ORF">JoomaDRAFT_1779</name>
</gene>
<dbReference type="OrthoDB" id="1442339at2"/>
<dbReference type="STRING" id="926559.JoomaDRAFT_1779"/>
<evidence type="ECO:0000313" key="2">
    <source>
        <dbReference type="Proteomes" id="UP000004690"/>
    </source>
</evidence>
<keyword evidence="2" id="KW-1185">Reference proteome</keyword>
<dbReference type="eggNOG" id="ENOG502ZWCC">
    <property type="taxonomic scope" value="Bacteria"/>
</dbReference>
<evidence type="ECO:0000313" key="1">
    <source>
        <dbReference type="EMBL" id="EIJ38786.1"/>
    </source>
</evidence>
<dbReference type="RefSeq" id="WP_008612068.1">
    <property type="nucleotide sequence ID" value="NZ_JH651379.1"/>
</dbReference>
<dbReference type="Proteomes" id="UP000004690">
    <property type="component" value="Unassembled WGS sequence"/>
</dbReference>
<organism evidence="1 2">
    <name type="scientific">Galbibacter orientalis DSM 19592</name>
    <dbReference type="NCBI Taxonomy" id="926559"/>
    <lineage>
        <taxon>Bacteria</taxon>
        <taxon>Pseudomonadati</taxon>
        <taxon>Bacteroidota</taxon>
        <taxon>Flavobacteriia</taxon>
        <taxon>Flavobacteriales</taxon>
        <taxon>Flavobacteriaceae</taxon>
        <taxon>Galbibacter</taxon>
    </lineage>
</organism>
<dbReference type="EMBL" id="JH651379">
    <property type="protein sequence ID" value="EIJ38786.1"/>
    <property type="molecule type" value="Genomic_DNA"/>
</dbReference>